<dbReference type="RefSeq" id="WP_281927375.1">
    <property type="nucleotide sequence ID" value="NZ_AP027142.1"/>
</dbReference>
<name>A0ABN6VFC0_9HYPH</name>
<proteinExistence type="predicted"/>
<gene>
    <name evidence="1" type="ORF">SS37A_17820</name>
</gene>
<protein>
    <recommendedName>
        <fullName evidence="3">Lrp/AsnC family transcriptional regulator</fullName>
    </recommendedName>
</protein>
<organism evidence="1 2">
    <name type="scientific">Methylocystis iwaonis</name>
    <dbReference type="NCBI Taxonomy" id="2885079"/>
    <lineage>
        <taxon>Bacteria</taxon>
        <taxon>Pseudomonadati</taxon>
        <taxon>Pseudomonadota</taxon>
        <taxon>Alphaproteobacteria</taxon>
        <taxon>Hyphomicrobiales</taxon>
        <taxon>Methylocystaceae</taxon>
        <taxon>Methylocystis</taxon>
    </lineage>
</organism>
<reference evidence="1 2" key="1">
    <citation type="journal article" date="2023" name="Int. J. Syst. Evol. Microbiol.">
        <title>Methylocystis iwaonis sp. nov., a type II methane-oxidizing bacterium from surface soil of a rice paddy field in Japan, and emended description of the genus Methylocystis (ex Whittenbury et al. 1970) Bowman et al. 1993.</title>
        <authorList>
            <person name="Kaise H."/>
            <person name="Sawadogo J.B."/>
            <person name="Alam M.S."/>
            <person name="Ueno C."/>
            <person name="Dianou D."/>
            <person name="Shinjo R."/>
            <person name="Asakawa S."/>
        </authorList>
    </citation>
    <scope>NUCLEOTIDE SEQUENCE [LARGE SCALE GENOMIC DNA]</scope>
    <source>
        <strain evidence="1 2">SS37A-Re</strain>
    </source>
</reference>
<evidence type="ECO:0000313" key="1">
    <source>
        <dbReference type="EMBL" id="BDV34253.1"/>
    </source>
</evidence>
<dbReference type="EMBL" id="AP027142">
    <property type="protein sequence ID" value="BDV34253.1"/>
    <property type="molecule type" value="Genomic_DNA"/>
</dbReference>
<keyword evidence="2" id="KW-1185">Reference proteome</keyword>
<evidence type="ECO:0000313" key="2">
    <source>
        <dbReference type="Proteomes" id="UP001317629"/>
    </source>
</evidence>
<sequence>MFVFMVASNVQNPELEAKIMEAYPSDNLRFSSTVWFVADAGVTAKEVCEKINVIPGGLAGVVVTKVETYFGFAPTVTWEWLKARMGIV</sequence>
<evidence type="ECO:0008006" key="3">
    <source>
        <dbReference type="Google" id="ProtNLM"/>
    </source>
</evidence>
<accession>A0ABN6VFC0</accession>
<dbReference type="Proteomes" id="UP001317629">
    <property type="component" value="Chromosome"/>
</dbReference>